<evidence type="ECO:0000256" key="3">
    <source>
        <dbReference type="PROSITE-ProRule" id="PRU00339"/>
    </source>
</evidence>
<evidence type="ECO:0000256" key="4">
    <source>
        <dbReference type="SAM" id="SignalP"/>
    </source>
</evidence>
<evidence type="ECO:0000313" key="5">
    <source>
        <dbReference type="EMBL" id="TDQ43964.1"/>
    </source>
</evidence>
<dbReference type="Gene3D" id="1.25.40.10">
    <property type="entry name" value="Tetratricopeptide repeat domain"/>
    <property type="match status" value="2"/>
</dbReference>
<dbReference type="EMBL" id="SNYL01000004">
    <property type="protein sequence ID" value="TDQ43964.1"/>
    <property type="molecule type" value="Genomic_DNA"/>
</dbReference>
<dbReference type="PROSITE" id="PS50005">
    <property type="entry name" value="TPR"/>
    <property type="match status" value="1"/>
</dbReference>
<accession>A0A4R6UL55</accession>
<reference evidence="5 6" key="1">
    <citation type="submission" date="2019-03" db="EMBL/GenBank/DDBJ databases">
        <title>Genomic Encyclopedia of Type Strains, Phase IV (KMG-IV): sequencing the most valuable type-strain genomes for metagenomic binning, comparative biology and taxonomic classification.</title>
        <authorList>
            <person name="Goeker M."/>
        </authorList>
    </citation>
    <scope>NUCLEOTIDE SEQUENCE [LARGE SCALE GENOMIC DNA]</scope>
    <source>
        <strain evidence="5 6">DSM 19605</strain>
    </source>
</reference>
<dbReference type="Proteomes" id="UP000295510">
    <property type="component" value="Unassembled WGS sequence"/>
</dbReference>
<gene>
    <name evidence="5" type="ORF">DFR43_10443</name>
</gene>
<keyword evidence="2 3" id="KW-0802">TPR repeat</keyword>
<comment type="caution">
    <text evidence="5">The sequence shown here is derived from an EMBL/GenBank/DDBJ whole genome shotgun (WGS) entry which is preliminary data.</text>
</comment>
<feature type="signal peptide" evidence="4">
    <location>
        <begin position="1"/>
        <end position="19"/>
    </location>
</feature>
<name>A0A4R6UL55_9BURK</name>
<dbReference type="Pfam" id="PF13432">
    <property type="entry name" value="TPR_16"/>
    <property type="match status" value="3"/>
</dbReference>
<dbReference type="PANTHER" id="PTHR44227">
    <property type="match status" value="1"/>
</dbReference>
<evidence type="ECO:0000256" key="1">
    <source>
        <dbReference type="ARBA" id="ARBA00022737"/>
    </source>
</evidence>
<dbReference type="InterPro" id="IPR011990">
    <property type="entry name" value="TPR-like_helical_dom_sf"/>
</dbReference>
<dbReference type="InterPro" id="IPR052346">
    <property type="entry name" value="O-mannosyl-transferase_TMTC"/>
</dbReference>
<dbReference type="RefSeq" id="WP_164499701.1">
    <property type="nucleotide sequence ID" value="NZ_SNYL01000004.1"/>
</dbReference>
<dbReference type="SUPFAM" id="SSF48452">
    <property type="entry name" value="TPR-like"/>
    <property type="match status" value="2"/>
</dbReference>
<evidence type="ECO:0000256" key="2">
    <source>
        <dbReference type="ARBA" id="ARBA00022803"/>
    </source>
</evidence>
<organism evidence="5 6">
    <name type="scientific">Tepidicella xavieri</name>
    <dbReference type="NCBI Taxonomy" id="360241"/>
    <lineage>
        <taxon>Bacteria</taxon>
        <taxon>Pseudomonadati</taxon>
        <taxon>Pseudomonadota</taxon>
        <taxon>Betaproteobacteria</taxon>
        <taxon>Burkholderiales</taxon>
        <taxon>Tepidicella</taxon>
    </lineage>
</organism>
<feature type="repeat" description="TPR" evidence="3">
    <location>
        <begin position="532"/>
        <end position="565"/>
    </location>
</feature>
<proteinExistence type="predicted"/>
<keyword evidence="1" id="KW-0677">Repeat</keyword>
<sequence>MGWWCGLCLSLGLLASAHAQPAPTLAFPPAQAPELSAELFYQLLLAEFQLQSNDPGAAYSLMLDAAKRTQRPELYRRAVEIALQNRAGNAALAAARDWSAAFPDADEPYRYELQILLALNRPADVSRTLRNLIRLTPPPRRSEVISAIPQTLARTSDRAAALAAARDALQPALRDPQTAASAWAAIGRMEMELSAFDAALHAARAGLQAQGDSPYAAALAIELFEREVPGAEPLVLAYLQRTAGTAAEHRSTLHLAYIRALIDLRRSADAQREVEQLIGLQPELPQAWLLQGILLTQQRRATAAEAALERYLELSRALPEDEARPGQTQAFLHLAQIAEQRRDFDAANAWLDRIENAEDILSAQIRRATILARQGQIEQARALIRGQPERDESEARRKLLAEAHLLREVKAYEEAYQAFSLAAERFPDDPDLIYEQALAAERAGRFERMEALLRGLIERQPDYHHAYNALGYSLADRNERLTEAKSLIQKALAAAPNDAYILDSLGWVEFRLGNKQEALRILQDAFRRLPDAEIAAHLGEVHWALGQREEALSVWREGLLLNPENETLLNTLQRLQVRP</sequence>
<protein>
    <submittedName>
        <fullName evidence="5">Tetratricopeptide repeat protein</fullName>
    </submittedName>
</protein>
<evidence type="ECO:0000313" key="6">
    <source>
        <dbReference type="Proteomes" id="UP000295510"/>
    </source>
</evidence>
<dbReference type="InterPro" id="IPR019734">
    <property type="entry name" value="TPR_rpt"/>
</dbReference>
<keyword evidence="6" id="KW-1185">Reference proteome</keyword>
<dbReference type="PANTHER" id="PTHR44227:SF3">
    <property type="entry name" value="PROTEIN O-MANNOSYL-TRANSFERASE TMTC4"/>
    <property type="match status" value="1"/>
</dbReference>
<keyword evidence="4" id="KW-0732">Signal</keyword>
<dbReference type="SMART" id="SM00028">
    <property type="entry name" value="TPR"/>
    <property type="match status" value="6"/>
</dbReference>
<feature type="chain" id="PRO_5020598859" evidence="4">
    <location>
        <begin position="20"/>
        <end position="579"/>
    </location>
</feature>
<dbReference type="AlphaFoldDB" id="A0A4R6UL55"/>